<dbReference type="AlphaFoldDB" id="A0A6P6UIH5"/>
<gene>
    <name evidence="4" type="primary">LOC113710661</name>
</gene>
<feature type="coiled-coil region" evidence="1">
    <location>
        <begin position="68"/>
        <end position="95"/>
    </location>
</feature>
<organism evidence="3 4">
    <name type="scientific">Coffea arabica</name>
    <name type="common">Arabian coffee</name>
    <dbReference type="NCBI Taxonomy" id="13443"/>
    <lineage>
        <taxon>Eukaryota</taxon>
        <taxon>Viridiplantae</taxon>
        <taxon>Streptophyta</taxon>
        <taxon>Embryophyta</taxon>
        <taxon>Tracheophyta</taxon>
        <taxon>Spermatophyta</taxon>
        <taxon>Magnoliopsida</taxon>
        <taxon>eudicotyledons</taxon>
        <taxon>Gunneridae</taxon>
        <taxon>Pentapetalae</taxon>
        <taxon>asterids</taxon>
        <taxon>lamiids</taxon>
        <taxon>Gentianales</taxon>
        <taxon>Rubiaceae</taxon>
        <taxon>Ixoroideae</taxon>
        <taxon>Gardenieae complex</taxon>
        <taxon>Bertiereae - Coffeeae clade</taxon>
        <taxon>Coffeeae</taxon>
        <taxon>Coffea</taxon>
    </lineage>
</organism>
<dbReference type="Pfam" id="PF13456">
    <property type="entry name" value="RVT_3"/>
    <property type="match status" value="1"/>
</dbReference>
<dbReference type="InterPro" id="IPR036397">
    <property type="entry name" value="RNaseH_sf"/>
</dbReference>
<dbReference type="InterPro" id="IPR044730">
    <property type="entry name" value="RNase_H-like_dom_plant"/>
</dbReference>
<dbReference type="PANTHER" id="PTHR33116">
    <property type="entry name" value="REVERSE TRANSCRIPTASE ZINC-BINDING DOMAIN-CONTAINING PROTEIN-RELATED-RELATED"/>
    <property type="match status" value="1"/>
</dbReference>
<dbReference type="CDD" id="cd06222">
    <property type="entry name" value="RNase_H_like"/>
    <property type="match status" value="1"/>
</dbReference>
<feature type="domain" description="Reverse transcriptase" evidence="2">
    <location>
        <begin position="252"/>
        <end position="534"/>
    </location>
</feature>
<dbReference type="InterPro" id="IPR000477">
    <property type="entry name" value="RT_dom"/>
</dbReference>
<dbReference type="SUPFAM" id="SSF53098">
    <property type="entry name" value="Ribonuclease H-like"/>
    <property type="match status" value="1"/>
</dbReference>
<evidence type="ECO:0000313" key="4">
    <source>
        <dbReference type="RefSeq" id="XP_027089582.2"/>
    </source>
</evidence>
<evidence type="ECO:0000313" key="3">
    <source>
        <dbReference type="Proteomes" id="UP001652660"/>
    </source>
</evidence>
<dbReference type="Proteomes" id="UP001652660">
    <property type="component" value="Chromosome 9e"/>
</dbReference>
<evidence type="ECO:0000256" key="1">
    <source>
        <dbReference type="SAM" id="Coils"/>
    </source>
</evidence>
<keyword evidence="1" id="KW-0175">Coiled coil</keyword>
<protein>
    <recommendedName>
        <fullName evidence="2">Reverse transcriptase domain-containing protein</fullName>
    </recommendedName>
</protein>
<dbReference type="InterPro" id="IPR026960">
    <property type="entry name" value="RVT-Znf"/>
</dbReference>
<dbReference type="InterPro" id="IPR002156">
    <property type="entry name" value="RNaseH_domain"/>
</dbReference>
<dbReference type="GeneID" id="113710661"/>
<keyword evidence="3" id="KW-1185">Reference proteome</keyword>
<evidence type="ECO:0000259" key="2">
    <source>
        <dbReference type="PROSITE" id="PS50878"/>
    </source>
</evidence>
<dbReference type="SUPFAM" id="SSF56672">
    <property type="entry name" value="DNA/RNA polymerases"/>
    <property type="match status" value="1"/>
</dbReference>
<dbReference type="InterPro" id="IPR012337">
    <property type="entry name" value="RNaseH-like_sf"/>
</dbReference>
<dbReference type="PANTHER" id="PTHR33116:SF86">
    <property type="entry name" value="REVERSE TRANSCRIPTASE DOMAIN-CONTAINING PROTEIN"/>
    <property type="match status" value="1"/>
</dbReference>
<dbReference type="RefSeq" id="XP_027089582.2">
    <property type="nucleotide sequence ID" value="XM_027233781.2"/>
</dbReference>
<dbReference type="GO" id="GO:0004523">
    <property type="term" value="F:RNA-DNA hybrid ribonuclease activity"/>
    <property type="evidence" value="ECO:0007669"/>
    <property type="project" value="InterPro"/>
</dbReference>
<dbReference type="Pfam" id="PF00078">
    <property type="entry name" value="RVT_1"/>
    <property type="match status" value="1"/>
</dbReference>
<dbReference type="InterPro" id="IPR043502">
    <property type="entry name" value="DNA/RNA_pol_sf"/>
</dbReference>
<accession>A0A6P6UIH5</accession>
<proteinExistence type="predicted"/>
<dbReference type="PROSITE" id="PS50878">
    <property type="entry name" value="RT_POL"/>
    <property type="match status" value="1"/>
</dbReference>
<reference evidence="4" key="2">
    <citation type="submission" date="2025-08" db="UniProtKB">
        <authorList>
            <consortium name="RefSeq"/>
        </authorList>
    </citation>
    <scope>IDENTIFICATION</scope>
    <source>
        <tissue evidence="4">Leaves</tissue>
    </source>
</reference>
<dbReference type="OrthoDB" id="1932527at2759"/>
<dbReference type="Gene3D" id="3.30.420.10">
    <property type="entry name" value="Ribonuclease H-like superfamily/Ribonuclease H"/>
    <property type="match status" value="1"/>
</dbReference>
<name>A0A6P6UIH5_COFAR</name>
<dbReference type="GO" id="GO:0003676">
    <property type="term" value="F:nucleic acid binding"/>
    <property type="evidence" value="ECO:0007669"/>
    <property type="project" value="InterPro"/>
</dbReference>
<sequence length="1158" mass="133044">MLVLYTIPAQKKMKKRFVFDQVWAQSQEAEGVVRQAWARPQVGSKMFKITRKIRECRIALLSWNRLNKKNAAIQINEIKRKIQELKDSAVQGKSRKMAELKLKLSSAYKAEEIFWAQKARSKWLKEGDKNTAYFHACVKTRRKRNQITSLQKGNGEWCSDNQQIIQEICRYYEDLYTTSQPRDMEEVLEGVPVSITSRLNQTLIQPVEEAEVRVAVFSMHPNKAPGPDGMTPLFFQRYWNDIKTDVVSAIQSFLSHGHLLKSINETSITLIPKVENPIDLANYRPISLCNVLYRILAKILANRLKKVIALCISSSQSAFVPGRQIVDNIILAHEIMHFLKSKRKGNTAFMTLKLDMAKAYDRVEWKFVGRMMLKMGFCPIFVRWIMSCMSSVSYSFNINGERVGYVKPSRGIRQGDPLSPYLFLFCSEGLSNLMARAIEDRQITGLKLSRNGPVLSHLFFADDSLFCCKAHPQEARAMQRILAKYELASGQCINYDKSAAFFSRNCSRQHRRQTCEKMNNIREANNGKYLGLPLVITASKKQVFAYIVDKAKSRMQGWKHNLLSHAGKEVLLKSVVMALPNYTMSCCRLPKGLCNEICGQMAKFWRGQNEGDRKMQWVSWEKITQVKGNGGLGFRDLEHFNSALLAKQLWRILMQPDLLVSRVLGAKYKIVQTDWDGAAPKNASWVWKSIYSSGLVLQKGMWKRVGDGTTINIWRDKWIMAAPNGRIATQKPPDCNLQTVADLLIEREWNKKLIEETFSEQETSQILQVPLSLFPRKDAVYWKYSKSGNYTVKSGYAVEKEEVNERNKEIHGEEGTSYAQHKGKVWKSLWGLKMKPKIKHFIWRCLHNSIPVNVLIHKRTGRGSPLCKCCGEGEETVEHMIFFCNNAEPIWKLAPIQWDGLLQWRSNFWRWWEGILEARSRQRGEDHITLTANIIWQIWKARNARQFEGKRGEHMTLLETARNEWLEFQEEQVENDKKHRTGTSHHMNNHQWRPPDAGVMKINTDAAIPTNSAGAGLGMIARDCEGNIVQARGIRKYSSAGAEMEEADALRQGLLMAREAGWRRIEMQTDCKAAIETICKTGLGETPIGTIIEDIRHLSDLFQDCTFSFVYRDGNRSAHKMAQFATKLVSKVIWKQSFPLWLKESIQEDNRTNVPLCN</sequence>
<reference evidence="3" key="1">
    <citation type="journal article" date="2025" name="Foods">
        <title>Unveiling the Microbial Signatures of Arabica Coffee Cherries: Insights into Ripeness Specific Diversity, Functional Traits, and Implications for Quality and Safety.</title>
        <authorList>
            <consortium name="RefSeq"/>
            <person name="Tenea G.N."/>
            <person name="Cifuentes V."/>
            <person name="Reyes P."/>
            <person name="Cevallos-Vallejos M."/>
        </authorList>
    </citation>
    <scope>NUCLEOTIDE SEQUENCE [LARGE SCALE GENOMIC DNA]</scope>
</reference>
<dbReference type="Pfam" id="PF13966">
    <property type="entry name" value="zf-RVT"/>
    <property type="match status" value="1"/>
</dbReference>
<dbReference type="CDD" id="cd01650">
    <property type="entry name" value="RT_nLTR_like"/>
    <property type="match status" value="1"/>
</dbReference>